<gene>
    <name evidence="1" type="ORF">SLAVMIC_00821</name>
</gene>
<proteinExistence type="predicted"/>
<protein>
    <submittedName>
        <fullName evidence="1">Uncharacterized protein</fullName>
    </submittedName>
</protein>
<name>A0A8D9FR43_9VIRU</name>
<sequence>MITEEKKQKLEKRMMDYLNKTSKHLFQTKSFMEFSRLAYSFQDHIFKVFPMTIDDKVYRVKIRMSKDNTEVIINKVEVHSSNSLQYMKDDLFPHSIEENRKVKSIKHFKSIRKMIGEFKSTEFESVEDAKVKIKSIFTLRNKDTQDENS</sequence>
<reference evidence="1" key="1">
    <citation type="submission" date="2021-06" db="EMBL/GenBank/DDBJ databases">
        <authorList>
            <person name="Gannon L."/>
            <person name="Redgwell R T."/>
            <person name="Michniewski S."/>
            <person name="Harrison D C."/>
            <person name="Millard A."/>
        </authorList>
    </citation>
    <scope>NUCLEOTIDE SEQUENCE</scope>
</reference>
<accession>A0A8D9FR43</accession>
<evidence type="ECO:0000313" key="1">
    <source>
        <dbReference type="EMBL" id="CAG7581396.1"/>
    </source>
</evidence>
<organism evidence="1">
    <name type="scientific">uncultured marine phage</name>
    <dbReference type="NCBI Taxonomy" id="707152"/>
    <lineage>
        <taxon>Viruses</taxon>
        <taxon>environmental samples</taxon>
    </lineage>
</organism>
<dbReference type="EMBL" id="OU342829">
    <property type="protein sequence ID" value="CAG7581396.1"/>
    <property type="molecule type" value="Genomic_DNA"/>
</dbReference>